<reference evidence="7 8" key="1">
    <citation type="submission" date="2012-08" db="EMBL/GenBank/DDBJ databases">
        <title>Oryza genome evolution.</title>
        <authorList>
            <person name="Wing R.A."/>
        </authorList>
    </citation>
    <scope>NUCLEOTIDE SEQUENCE</scope>
</reference>
<dbReference type="CDD" id="cd00266">
    <property type="entry name" value="MADS_SRF_like"/>
    <property type="match status" value="1"/>
</dbReference>
<evidence type="ECO:0000313" key="7">
    <source>
        <dbReference type="EnsemblPlants" id="LPERR01G11040.1"/>
    </source>
</evidence>
<evidence type="ECO:0000256" key="4">
    <source>
        <dbReference type="ARBA" id="ARBA00023163"/>
    </source>
</evidence>
<keyword evidence="3" id="KW-0238">DNA-binding</keyword>
<evidence type="ECO:0000259" key="6">
    <source>
        <dbReference type="PROSITE" id="PS50066"/>
    </source>
</evidence>
<reference evidence="7" key="3">
    <citation type="submission" date="2015-04" db="UniProtKB">
        <authorList>
            <consortium name="EnsemblPlants"/>
        </authorList>
    </citation>
    <scope>IDENTIFICATION</scope>
</reference>
<comment type="subcellular location">
    <subcellularLocation>
        <location evidence="1">Nucleus</location>
    </subcellularLocation>
</comment>
<dbReference type="GO" id="GO:0045944">
    <property type="term" value="P:positive regulation of transcription by RNA polymerase II"/>
    <property type="evidence" value="ECO:0007669"/>
    <property type="project" value="InterPro"/>
</dbReference>
<dbReference type="SMART" id="SM00432">
    <property type="entry name" value="MADS"/>
    <property type="match status" value="1"/>
</dbReference>
<keyword evidence="4" id="KW-0804">Transcription</keyword>
<dbReference type="AlphaFoldDB" id="A0A0D9UZV7"/>
<evidence type="ECO:0000256" key="3">
    <source>
        <dbReference type="ARBA" id="ARBA00023125"/>
    </source>
</evidence>
<evidence type="ECO:0000256" key="1">
    <source>
        <dbReference type="ARBA" id="ARBA00004123"/>
    </source>
</evidence>
<reference evidence="8" key="2">
    <citation type="submission" date="2013-12" db="EMBL/GenBank/DDBJ databases">
        <authorList>
            <person name="Yu Y."/>
            <person name="Lee S."/>
            <person name="de Baynast K."/>
            <person name="Wissotski M."/>
            <person name="Liu L."/>
            <person name="Talag J."/>
            <person name="Goicoechea J."/>
            <person name="Angelova A."/>
            <person name="Jetty R."/>
            <person name="Kudrna D."/>
            <person name="Golser W."/>
            <person name="Rivera L."/>
            <person name="Zhang J."/>
            <person name="Wing R."/>
        </authorList>
    </citation>
    <scope>NUCLEOTIDE SEQUENCE</scope>
</reference>
<dbReference type="PANTHER" id="PTHR11945:SF387">
    <property type="entry name" value="AGAMOUS-LIKE MADS-BOX PROTEIN AGL80"/>
    <property type="match status" value="1"/>
</dbReference>
<dbReference type="PANTHER" id="PTHR11945">
    <property type="entry name" value="MADS BOX PROTEIN"/>
    <property type="match status" value="1"/>
</dbReference>
<dbReference type="GO" id="GO:0046983">
    <property type="term" value="F:protein dimerization activity"/>
    <property type="evidence" value="ECO:0007669"/>
    <property type="project" value="InterPro"/>
</dbReference>
<dbReference type="InterPro" id="IPR033897">
    <property type="entry name" value="SRF-like_MADS-box"/>
</dbReference>
<dbReference type="InterPro" id="IPR036879">
    <property type="entry name" value="TF_MADSbox_sf"/>
</dbReference>
<dbReference type="GO" id="GO:0000978">
    <property type="term" value="F:RNA polymerase II cis-regulatory region sequence-specific DNA binding"/>
    <property type="evidence" value="ECO:0007669"/>
    <property type="project" value="TreeGrafter"/>
</dbReference>
<dbReference type="PROSITE" id="PS50066">
    <property type="entry name" value="MADS_BOX_2"/>
    <property type="match status" value="1"/>
</dbReference>
<dbReference type="GO" id="GO:0000981">
    <property type="term" value="F:DNA-binding transcription factor activity, RNA polymerase II-specific"/>
    <property type="evidence" value="ECO:0007669"/>
    <property type="project" value="InterPro"/>
</dbReference>
<keyword evidence="2" id="KW-0805">Transcription regulation</keyword>
<dbReference type="Proteomes" id="UP000032180">
    <property type="component" value="Chromosome 1"/>
</dbReference>
<dbReference type="GO" id="GO:0005634">
    <property type="term" value="C:nucleus"/>
    <property type="evidence" value="ECO:0007669"/>
    <property type="project" value="UniProtKB-SubCell"/>
</dbReference>
<organism evidence="7 8">
    <name type="scientific">Leersia perrieri</name>
    <dbReference type="NCBI Taxonomy" id="77586"/>
    <lineage>
        <taxon>Eukaryota</taxon>
        <taxon>Viridiplantae</taxon>
        <taxon>Streptophyta</taxon>
        <taxon>Embryophyta</taxon>
        <taxon>Tracheophyta</taxon>
        <taxon>Spermatophyta</taxon>
        <taxon>Magnoliopsida</taxon>
        <taxon>Liliopsida</taxon>
        <taxon>Poales</taxon>
        <taxon>Poaceae</taxon>
        <taxon>BOP clade</taxon>
        <taxon>Oryzoideae</taxon>
        <taxon>Oryzeae</taxon>
        <taxon>Oryzinae</taxon>
        <taxon>Leersia</taxon>
    </lineage>
</organism>
<keyword evidence="8" id="KW-1185">Reference proteome</keyword>
<dbReference type="HOGENOM" id="CLU_053053_7_2_1"/>
<evidence type="ECO:0000313" key="8">
    <source>
        <dbReference type="Proteomes" id="UP000032180"/>
    </source>
</evidence>
<dbReference type="PRINTS" id="PR00404">
    <property type="entry name" value="MADSDOMAIN"/>
</dbReference>
<dbReference type="STRING" id="77586.A0A0D9UZV7"/>
<protein>
    <recommendedName>
        <fullName evidence="6">MADS-box domain-containing protein</fullName>
    </recommendedName>
</protein>
<accession>A0A0D9UZV7</accession>
<dbReference type="Pfam" id="PF00319">
    <property type="entry name" value="SRF-TF"/>
    <property type="match status" value="1"/>
</dbReference>
<proteinExistence type="predicted"/>
<name>A0A0D9UZV7_9ORYZ</name>
<dbReference type="InterPro" id="IPR002100">
    <property type="entry name" value="TF_MADSbox"/>
</dbReference>
<keyword evidence="5" id="KW-0539">Nucleus</keyword>
<sequence>MARNRIILKRIAKDSTRRVTLKKRRSGLIKKAGELASLCGIGVSVVVYEEGEVQPEVWPSAPEVRTILSRFTASPDLDRFKRVRNQEDYLQQRIAKIRETMSKEDDENRKRDATVMLYEAATGKRPLADLNVGELTNLVPVIDERIKNLKQRIERLGGEAPMDPSPFQPLLPYVNGMGMERNKRMKVGTENNLLFSTMPTRGNVGTSAYISFGSSGSVSVGTSTRGCDMV</sequence>
<evidence type="ECO:0000256" key="5">
    <source>
        <dbReference type="ARBA" id="ARBA00023242"/>
    </source>
</evidence>
<dbReference type="Gene3D" id="3.40.1810.10">
    <property type="entry name" value="Transcription factor, MADS-box"/>
    <property type="match status" value="1"/>
</dbReference>
<dbReference type="Gramene" id="LPERR01G11040.1">
    <property type="protein sequence ID" value="LPERR01G11040.1"/>
    <property type="gene ID" value="LPERR01G11040"/>
</dbReference>
<evidence type="ECO:0000256" key="2">
    <source>
        <dbReference type="ARBA" id="ARBA00023015"/>
    </source>
</evidence>
<dbReference type="EnsemblPlants" id="LPERR01G11040.1">
    <property type="protein sequence ID" value="LPERR01G11040.1"/>
    <property type="gene ID" value="LPERR01G11040"/>
</dbReference>
<feature type="domain" description="MADS-box" evidence="6">
    <location>
        <begin position="1"/>
        <end position="50"/>
    </location>
</feature>
<dbReference type="SUPFAM" id="SSF55455">
    <property type="entry name" value="SRF-like"/>
    <property type="match status" value="1"/>
</dbReference>
<dbReference type="eggNOG" id="KOG0014">
    <property type="taxonomic scope" value="Eukaryota"/>
</dbReference>